<evidence type="ECO:0000256" key="10">
    <source>
        <dbReference type="ARBA" id="ARBA00042373"/>
    </source>
</evidence>
<sequence length="539" mass="58492">MKKSLFACLALSLLTFLLWKAPNQPQAGDVTMTSGKFNSLSYAPYRSWQSPQDKTYPTTAEISQDLALVATHAEGIRTYSSVEGTLPTTLAAIRNGTDIVGLAQKAGLKVWLGIWLSSNPADNAKEIAAGVAEASAYPSTVTRVVVGNEVLLRRDLPVDGLIADIDAVRAQVKQPVAYADVTDFWKQFPQVAPHVNIVMIHFLPYWENTPLSVDAAIASIKSTTDEFKALFPGKQISIGETGWPSRGRARGAAVPSRVNEAVFLRKFVTLANQEGVDYNLIEAFDQPWKYEDEGVAGANWGIWNTNRIQKFPLNGPVVEHPGWPWYALLAALSGCLLFWAAGFKNLRLAVAAFALGNGFAIACIGTLPMLYDNWLRLDALVNLPLQAAFAVLAIRRAGAVLSGAALPPVAAGAQTLAALRRGKFALTYDSLWFIFLASAAIFEVMLVFGGRYRDAPMPVFIIPVIAAAIRLWTRDKPQKISWEEILAANTLAIFAVLDTLIEGGNNLDFVAWSIAALVMAAPVILAQEGKRAVRKGKLK</sequence>
<evidence type="ECO:0000256" key="1">
    <source>
        <dbReference type="ARBA" id="ARBA00004236"/>
    </source>
</evidence>
<keyword evidence="2" id="KW-1003">Cell membrane</keyword>
<evidence type="ECO:0000256" key="2">
    <source>
        <dbReference type="ARBA" id="ARBA00022475"/>
    </source>
</evidence>
<protein>
    <recommendedName>
        <fullName evidence="11">Endo-1,3-beta-glucanase btgC</fullName>
    </recommendedName>
    <alternativeName>
        <fullName evidence="10">Laminarinase btgC</fullName>
    </alternativeName>
</protein>
<feature type="transmembrane region" description="Helical" evidence="12">
    <location>
        <begin position="509"/>
        <end position="526"/>
    </location>
</feature>
<dbReference type="SUPFAM" id="SSF51445">
    <property type="entry name" value="(Trans)glycosidases"/>
    <property type="match status" value="1"/>
</dbReference>
<dbReference type="Proteomes" id="UP001156641">
    <property type="component" value="Unassembled WGS sequence"/>
</dbReference>
<feature type="transmembrane region" description="Helical" evidence="12">
    <location>
        <begin position="485"/>
        <end position="503"/>
    </location>
</feature>
<keyword evidence="15" id="KW-1185">Reference proteome</keyword>
<gene>
    <name evidence="14" type="primary">ndvC</name>
    <name evidence="14" type="ORF">GCM10010909_12040</name>
</gene>
<proteinExistence type="predicted"/>
<keyword evidence="4 12" id="KW-0472">Membrane</keyword>
<evidence type="ECO:0000256" key="4">
    <source>
        <dbReference type="ARBA" id="ARBA00023136"/>
    </source>
</evidence>
<evidence type="ECO:0000256" key="11">
    <source>
        <dbReference type="ARBA" id="ARBA00043078"/>
    </source>
</evidence>
<evidence type="ECO:0000256" key="9">
    <source>
        <dbReference type="ARBA" id="ARBA00037649"/>
    </source>
</evidence>
<comment type="caution">
    <text evidence="14">The sequence shown here is derived from an EMBL/GenBank/DDBJ whole genome shotgun (WGS) entry which is preliminary data.</text>
</comment>
<name>A0ABQ6A8Q9_9PROT</name>
<keyword evidence="7" id="KW-0961">Cell wall biogenesis/degradation</keyword>
<evidence type="ECO:0000256" key="5">
    <source>
        <dbReference type="ARBA" id="ARBA00023180"/>
    </source>
</evidence>
<comment type="function">
    <text evidence="9">Glucanases play a role in cell expansion during growth, in cell-cell fusion during mating, and in spore release during sporulation. This enzyme may be involved in beta-glucan degradation. Active on laminarin and lichenan.</text>
</comment>
<keyword evidence="8" id="KW-0624">Polysaccharide degradation</keyword>
<keyword evidence="12" id="KW-1133">Transmembrane helix</keyword>
<comment type="subcellular location">
    <subcellularLocation>
        <location evidence="1">Cell membrane</location>
    </subcellularLocation>
</comment>
<keyword evidence="6" id="KW-0119">Carbohydrate metabolism</keyword>
<feature type="chain" id="PRO_5046653258" description="Endo-1,3-beta-glucanase btgC" evidence="13">
    <location>
        <begin position="28"/>
        <end position="539"/>
    </location>
</feature>
<evidence type="ECO:0000256" key="7">
    <source>
        <dbReference type="ARBA" id="ARBA00023316"/>
    </source>
</evidence>
<dbReference type="EMBL" id="BSOS01000025">
    <property type="protein sequence ID" value="GLR66524.1"/>
    <property type="molecule type" value="Genomic_DNA"/>
</dbReference>
<feature type="transmembrane region" description="Helical" evidence="12">
    <location>
        <begin position="348"/>
        <end position="371"/>
    </location>
</feature>
<feature type="transmembrane region" description="Helical" evidence="12">
    <location>
        <begin position="323"/>
        <end position="341"/>
    </location>
</feature>
<reference evidence="15" key="1">
    <citation type="journal article" date="2019" name="Int. J. Syst. Evol. Microbiol.">
        <title>The Global Catalogue of Microorganisms (GCM) 10K type strain sequencing project: providing services to taxonomists for standard genome sequencing and annotation.</title>
        <authorList>
            <consortium name="The Broad Institute Genomics Platform"/>
            <consortium name="The Broad Institute Genome Sequencing Center for Infectious Disease"/>
            <person name="Wu L."/>
            <person name="Ma J."/>
        </authorList>
    </citation>
    <scope>NUCLEOTIDE SEQUENCE [LARGE SCALE GENOMIC DNA]</scope>
    <source>
        <strain evidence="15">NBRC 112502</strain>
    </source>
</reference>
<keyword evidence="13" id="KW-0732">Signal</keyword>
<accession>A0ABQ6A8Q9</accession>
<dbReference type="Gene3D" id="3.20.20.80">
    <property type="entry name" value="Glycosidases"/>
    <property type="match status" value="1"/>
</dbReference>
<dbReference type="InterPro" id="IPR050732">
    <property type="entry name" value="Beta-glucan_modifiers"/>
</dbReference>
<dbReference type="PANTHER" id="PTHR16631:SF17">
    <property type="entry name" value="GLUCAN ENDO-1,3-BETA-GLUCOSIDASE BTGC"/>
    <property type="match status" value="1"/>
</dbReference>
<dbReference type="InterPro" id="IPR017853">
    <property type="entry name" value="GH"/>
</dbReference>
<evidence type="ECO:0000256" key="13">
    <source>
        <dbReference type="SAM" id="SignalP"/>
    </source>
</evidence>
<keyword evidence="5" id="KW-0325">Glycoprotein</keyword>
<feature type="signal peptide" evidence="13">
    <location>
        <begin position="1"/>
        <end position="27"/>
    </location>
</feature>
<dbReference type="PANTHER" id="PTHR16631">
    <property type="entry name" value="GLUCAN 1,3-BETA-GLUCOSIDASE"/>
    <property type="match status" value="1"/>
</dbReference>
<evidence type="ECO:0000313" key="15">
    <source>
        <dbReference type="Proteomes" id="UP001156641"/>
    </source>
</evidence>
<evidence type="ECO:0000256" key="3">
    <source>
        <dbReference type="ARBA" id="ARBA00022801"/>
    </source>
</evidence>
<keyword evidence="3" id="KW-0378">Hydrolase</keyword>
<keyword evidence="12" id="KW-0812">Transmembrane</keyword>
<feature type="transmembrane region" description="Helical" evidence="12">
    <location>
        <begin position="455"/>
        <end position="473"/>
    </location>
</feature>
<evidence type="ECO:0000256" key="6">
    <source>
        <dbReference type="ARBA" id="ARBA00023277"/>
    </source>
</evidence>
<evidence type="ECO:0000313" key="14">
    <source>
        <dbReference type="EMBL" id="GLR66524.1"/>
    </source>
</evidence>
<evidence type="ECO:0000256" key="8">
    <source>
        <dbReference type="ARBA" id="ARBA00023326"/>
    </source>
</evidence>
<dbReference type="RefSeq" id="WP_284257220.1">
    <property type="nucleotide sequence ID" value="NZ_BSOS01000025.1"/>
</dbReference>
<feature type="transmembrane region" description="Helical" evidence="12">
    <location>
        <begin position="431"/>
        <end position="449"/>
    </location>
</feature>
<evidence type="ECO:0000256" key="12">
    <source>
        <dbReference type="SAM" id="Phobius"/>
    </source>
</evidence>
<organism evidence="14 15">
    <name type="scientific">Acidocella aquatica</name>
    <dbReference type="NCBI Taxonomy" id="1922313"/>
    <lineage>
        <taxon>Bacteria</taxon>
        <taxon>Pseudomonadati</taxon>
        <taxon>Pseudomonadota</taxon>
        <taxon>Alphaproteobacteria</taxon>
        <taxon>Acetobacterales</taxon>
        <taxon>Acidocellaceae</taxon>
        <taxon>Acidocella</taxon>
    </lineage>
</organism>
<feature type="transmembrane region" description="Helical" evidence="12">
    <location>
        <begin position="383"/>
        <end position="410"/>
    </location>
</feature>